<protein>
    <submittedName>
        <fullName evidence="2">Uncharacterized protein</fullName>
    </submittedName>
</protein>
<evidence type="ECO:0000256" key="1">
    <source>
        <dbReference type="SAM" id="MobiDB-lite"/>
    </source>
</evidence>
<organism evidence="2 3">
    <name type="scientific">Potamilus streckersoni</name>
    <dbReference type="NCBI Taxonomy" id="2493646"/>
    <lineage>
        <taxon>Eukaryota</taxon>
        <taxon>Metazoa</taxon>
        <taxon>Spiralia</taxon>
        <taxon>Lophotrochozoa</taxon>
        <taxon>Mollusca</taxon>
        <taxon>Bivalvia</taxon>
        <taxon>Autobranchia</taxon>
        <taxon>Heteroconchia</taxon>
        <taxon>Palaeoheterodonta</taxon>
        <taxon>Unionida</taxon>
        <taxon>Unionoidea</taxon>
        <taxon>Unionidae</taxon>
        <taxon>Ambleminae</taxon>
        <taxon>Lampsilini</taxon>
        <taxon>Potamilus</taxon>
    </lineage>
</organism>
<name>A0AAE0TFN6_9BIVA</name>
<evidence type="ECO:0000313" key="2">
    <source>
        <dbReference type="EMBL" id="KAK3609109.1"/>
    </source>
</evidence>
<comment type="caution">
    <text evidence="2">The sequence shown here is derived from an EMBL/GenBank/DDBJ whole genome shotgun (WGS) entry which is preliminary data.</text>
</comment>
<dbReference type="EMBL" id="JAEAOA010000528">
    <property type="protein sequence ID" value="KAK3609109.1"/>
    <property type="molecule type" value="Genomic_DNA"/>
</dbReference>
<feature type="region of interest" description="Disordered" evidence="1">
    <location>
        <begin position="320"/>
        <end position="350"/>
    </location>
</feature>
<evidence type="ECO:0000313" key="3">
    <source>
        <dbReference type="Proteomes" id="UP001195483"/>
    </source>
</evidence>
<feature type="region of interest" description="Disordered" evidence="1">
    <location>
        <begin position="180"/>
        <end position="286"/>
    </location>
</feature>
<gene>
    <name evidence="2" type="ORF">CHS0354_007786</name>
</gene>
<reference evidence="2" key="3">
    <citation type="submission" date="2023-05" db="EMBL/GenBank/DDBJ databases">
        <authorList>
            <person name="Smith C.H."/>
        </authorList>
    </citation>
    <scope>NUCLEOTIDE SEQUENCE</scope>
    <source>
        <strain evidence="2">CHS0354</strain>
        <tissue evidence="2">Mantle</tissue>
    </source>
</reference>
<accession>A0AAE0TFN6</accession>
<feature type="compositionally biased region" description="Basic and acidic residues" evidence="1">
    <location>
        <begin position="246"/>
        <end position="286"/>
    </location>
</feature>
<dbReference type="AlphaFoldDB" id="A0AAE0TFN6"/>
<reference evidence="2" key="1">
    <citation type="journal article" date="2021" name="Genome Biol. Evol.">
        <title>A High-Quality Reference Genome for a Parasitic Bivalve with Doubly Uniparental Inheritance (Bivalvia: Unionida).</title>
        <authorList>
            <person name="Smith C.H."/>
        </authorList>
    </citation>
    <scope>NUCLEOTIDE SEQUENCE</scope>
    <source>
        <strain evidence="2">CHS0354</strain>
    </source>
</reference>
<reference evidence="2" key="2">
    <citation type="journal article" date="2021" name="Genome Biol. Evol.">
        <title>Developing a high-quality reference genome for a parasitic bivalve with doubly uniparental inheritance (Bivalvia: Unionida).</title>
        <authorList>
            <person name="Smith C.H."/>
        </authorList>
    </citation>
    <scope>NUCLEOTIDE SEQUENCE</scope>
    <source>
        <strain evidence="2">CHS0354</strain>
        <tissue evidence="2">Mantle</tissue>
    </source>
</reference>
<sequence>MSHGSLFLQSEYSNRVTAKIARMKQEHDKRLVHYEKNFDVNLSRIENRERSLRESMLAYIERMRSIADSRRDGIQSDPLFIRAKHIPKYPQKGFGRRRPVSLDELIGRGKDHKSDAAKPERRPLSEWDVTADQKTKSSDALSQSNVVLIPALTKRPKKIGSSVQFSFVSASNPHDIVDFSLKSKETRQDSTYIPSKEREAAEENSGKAESSNNKSFEKGKSPRASNGDKTIVSVSLPHINITNKGIDSEAGGKKVVSQKEDTKISIKSGDEKDTNEDKANDPGKETELIKNKDSFGKINTLRARPKRAKRMRLRTPNLRGIPEDEVLPGFKPQRDSERKHVVSPPPSKQSYSFIASGKSSILSVIPKNVESILNDSGSNWSRRNEYHAIPRLLHHTSGKSTRRILMKDDGDVRIEVTQCLPKQDFPMAKLKTRKRFKKLVYLRDVTDRHSQTPRV</sequence>
<proteinExistence type="predicted"/>
<keyword evidence="3" id="KW-1185">Reference proteome</keyword>
<feature type="region of interest" description="Disordered" evidence="1">
    <location>
        <begin position="106"/>
        <end position="140"/>
    </location>
</feature>
<dbReference type="Proteomes" id="UP001195483">
    <property type="component" value="Unassembled WGS sequence"/>
</dbReference>
<feature type="compositionally biased region" description="Basic and acidic residues" evidence="1">
    <location>
        <begin position="195"/>
        <end position="206"/>
    </location>
</feature>
<feature type="compositionally biased region" description="Basic and acidic residues" evidence="1">
    <location>
        <begin position="106"/>
        <end position="137"/>
    </location>
</feature>